<feature type="transmembrane region" description="Helical" evidence="5">
    <location>
        <begin position="61"/>
        <end position="82"/>
    </location>
</feature>
<keyword evidence="2 5" id="KW-0812">Transmembrane</keyword>
<keyword evidence="4 5" id="KW-0472">Membrane</keyword>
<organism evidence="6 7">
    <name type="scientific">Truncatella angustata</name>
    <dbReference type="NCBI Taxonomy" id="152316"/>
    <lineage>
        <taxon>Eukaryota</taxon>
        <taxon>Fungi</taxon>
        <taxon>Dikarya</taxon>
        <taxon>Ascomycota</taxon>
        <taxon>Pezizomycotina</taxon>
        <taxon>Sordariomycetes</taxon>
        <taxon>Xylariomycetidae</taxon>
        <taxon>Amphisphaeriales</taxon>
        <taxon>Sporocadaceae</taxon>
        <taxon>Truncatella</taxon>
    </lineage>
</organism>
<dbReference type="Pfam" id="PF03619">
    <property type="entry name" value="Solute_trans_a"/>
    <property type="match status" value="1"/>
</dbReference>
<sequence length="366" mass="40872">MLTSCVSVPTSPISGGLSFHQINLIVSGSCAAFSTIMLFTLMFRHATNLSKPQEQANIMRICLFIPIYAVGSFIEVCVPVSYVYLHSWLGVAQAFALANFFILLCRFVSLETNTRRSVFLAPMKRLQEKTGSTTAKAVSAYRKTWILVFQYPLIAILIAIFADISEGADRYCYGSHKAYFASLWLEIIEKASMILAVIAVLRTYAKLKVELRPHRALQKLLAFKLLIGLQFIQQIIYMVLTRASPSPLEPSDTLSYTDLEIGIPTLLVSCELVVFSVFFHFAYSVTPYQLSSYSHKPLSDFTNSEQQSGGDECYHGGPFGTRAWISMLNPAELIAAVLFGFKMQKEVDISRRGIYQAMPLNTHSTS</sequence>
<dbReference type="InterPro" id="IPR005178">
    <property type="entry name" value="Ostalpha/TMEM184C"/>
</dbReference>
<evidence type="ECO:0000256" key="4">
    <source>
        <dbReference type="ARBA" id="ARBA00023136"/>
    </source>
</evidence>
<evidence type="ECO:0000256" key="3">
    <source>
        <dbReference type="ARBA" id="ARBA00022989"/>
    </source>
</evidence>
<evidence type="ECO:0000313" key="7">
    <source>
        <dbReference type="Proteomes" id="UP000758603"/>
    </source>
</evidence>
<reference evidence="6" key="1">
    <citation type="journal article" date="2021" name="Nat. Commun.">
        <title>Genetic determinants of endophytism in the Arabidopsis root mycobiome.</title>
        <authorList>
            <person name="Mesny F."/>
            <person name="Miyauchi S."/>
            <person name="Thiergart T."/>
            <person name="Pickel B."/>
            <person name="Atanasova L."/>
            <person name="Karlsson M."/>
            <person name="Huettel B."/>
            <person name="Barry K.W."/>
            <person name="Haridas S."/>
            <person name="Chen C."/>
            <person name="Bauer D."/>
            <person name="Andreopoulos W."/>
            <person name="Pangilinan J."/>
            <person name="LaButti K."/>
            <person name="Riley R."/>
            <person name="Lipzen A."/>
            <person name="Clum A."/>
            <person name="Drula E."/>
            <person name="Henrissat B."/>
            <person name="Kohler A."/>
            <person name="Grigoriev I.V."/>
            <person name="Martin F.M."/>
            <person name="Hacquard S."/>
        </authorList>
    </citation>
    <scope>NUCLEOTIDE SEQUENCE</scope>
    <source>
        <strain evidence="6">MPI-SDFR-AT-0073</strain>
    </source>
</reference>
<feature type="transmembrane region" description="Helical" evidence="5">
    <location>
        <begin position="182"/>
        <end position="201"/>
    </location>
</feature>
<feature type="transmembrane region" description="Helical" evidence="5">
    <location>
        <begin position="221"/>
        <end position="241"/>
    </location>
</feature>
<comment type="caution">
    <text evidence="6">The sequence shown here is derived from an EMBL/GenBank/DDBJ whole genome shotgun (WGS) entry which is preliminary data.</text>
</comment>
<feature type="transmembrane region" description="Helical" evidence="5">
    <location>
        <begin position="20"/>
        <end position="41"/>
    </location>
</feature>
<protein>
    <submittedName>
        <fullName evidence="6">Organic solute transporter Ostalpha-domain-containing protein</fullName>
    </submittedName>
</protein>
<dbReference type="Proteomes" id="UP000758603">
    <property type="component" value="Unassembled WGS sequence"/>
</dbReference>
<dbReference type="RefSeq" id="XP_045957501.1">
    <property type="nucleotide sequence ID" value="XM_046108851.1"/>
</dbReference>
<evidence type="ECO:0000256" key="2">
    <source>
        <dbReference type="ARBA" id="ARBA00022692"/>
    </source>
</evidence>
<name>A0A9P8ZXR0_9PEZI</name>
<feature type="transmembrane region" description="Helical" evidence="5">
    <location>
        <begin position="144"/>
        <end position="162"/>
    </location>
</feature>
<dbReference type="OrthoDB" id="5348404at2759"/>
<evidence type="ECO:0000313" key="6">
    <source>
        <dbReference type="EMBL" id="KAH6653224.1"/>
    </source>
</evidence>
<dbReference type="GeneID" id="70137742"/>
<keyword evidence="3 5" id="KW-1133">Transmembrane helix</keyword>
<keyword evidence="7" id="KW-1185">Reference proteome</keyword>
<dbReference type="EMBL" id="JAGPXC010000005">
    <property type="protein sequence ID" value="KAH6653224.1"/>
    <property type="molecule type" value="Genomic_DNA"/>
</dbReference>
<feature type="transmembrane region" description="Helical" evidence="5">
    <location>
        <begin position="261"/>
        <end position="283"/>
    </location>
</feature>
<evidence type="ECO:0000256" key="1">
    <source>
        <dbReference type="ARBA" id="ARBA00004141"/>
    </source>
</evidence>
<dbReference type="PANTHER" id="PTHR23423">
    <property type="entry name" value="ORGANIC SOLUTE TRANSPORTER-RELATED"/>
    <property type="match status" value="1"/>
</dbReference>
<proteinExistence type="predicted"/>
<dbReference type="AlphaFoldDB" id="A0A9P8ZXR0"/>
<dbReference type="GO" id="GO:0016020">
    <property type="term" value="C:membrane"/>
    <property type="evidence" value="ECO:0007669"/>
    <property type="project" value="UniProtKB-SubCell"/>
</dbReference>
<evidence type="ECO:0000256" key="5">
    <source>
        <dbReference type="SAM" id="Phobius"/>
    </source>
</evidence>
<accession>A0A9P8ZXR0</accession>
<dbReference type="SMART" id="SM01417">
    <property type="entry name" value="Solute_trans_a"/>
    <property type="match status" value="1"/>
</dbReference>
<comment type="subcellular location">
    <subcellularLocation>
        <location evidence="1">Membrane</location>
        <topology evidence="1">Multi-pass membrane protein</topology>
    </subcellularLocation>
</comment>
<feature type="transmembrane region" description="Helical" evidence="5">
    <location>
        <begin position="88"/>
        <end position="108"/>
    </location>
</feature>
<gene>
    <name evidence="6" type="ORF">BKA67DRAFT_678404</name>
</gene>